<keyword evidence="2" id="KW-1185">Reference proteome</keyword>
<evidence type="ECO:0000313" key="1">
    <source>
        <dbReference type="EMBL" id="CAG8549134.1"/>
    </source>
</evidence>
<gene>
    <name evidence="1" type="ORF">DERYTH_LOCUS5179</name>
</gene>
<organism evidence="1 2">
    <name type="scientific">Dentiscutata erythropus</name>
    <dbReference type="NCBI Taxonomy" id="1348616"/>
    <lineage>
        <taxon>Eukaryota</taxon>
        <taxon>Fungi</taxon>
        <taxon>Fungi incertae sedis</taxon>
        <taxon>Mucoromycota</taxon>
        <taxon>Glomeromycotina</taxon>
        <taxon>Glomeromycetes</taxon>
        <taxon>Diversisporales</taxon>
        <taxon>Gigasporaceae</taxon>
        <taxon>Dentiscutata</taxon>
    </lineage>
</organism>
<dbReference type="AlphaFoldDB" id="A0A9N9B0R7"/>
<dbReference type="Proteomes" id="UP000789405">
    <property type="component" value="Unassembled WGS sequence"/>
</dbReference>
<dbReference type="EMBL" id="CAJVPY010002117">
    <property type="protein sequence ID" value="CAG8549134.1"/>
    <property type="molecule type" value="Genomic_DNA"/>
</dbReference>
<protein>
    <submittedName>
        <fullName evidence="1">12129_t:CDS:1</fullName>
    </submittedName>
</protein>
<reference evidence="1" key="1">
    <citation type="submission" date="2021-06" db="EMBL/GenBank/DDBJ databases">
        <authorList>
            <person name="Kallberg Y."/>
            <person name="Tangrot J."/>
            <person name="Rosling A."/>
        </authorList>
    </citation>
    <scope>NUCLEOTIDE SEQUENCE</scope>
    <source>
        <strain evidence="1">MA453B</strain>
    </source>
</reference>
<name>A0A9N9B0R7_9GLOM</name>
<evidence type="ECO:0000313" key="2">
    <source>
        <dbReference type="Proteomes" id="UP000789405"/>
    </source>
</evidence>
<proteinExistence type="predicted"/>
<sequence length="82" mass="9784">MSFDFPQNLQKVFFSQFDQNELQEHLEDIQTLVLSDNKNEYDYEPKELDTEDIIILEETTYEKTCSRYTKEISKVKAKPIIS</sequence>
<accession>A0A9N9B0R7</accession>
<comment type="caution">
    <text evidence="1">The sequence shown here is derived from an EMBL/GenBank/DDBJ whole genome shotgun (WGS) entry which is preliminary data.</text>
</comment>